<dbReference type="Proteomes" id="UP000298324">
    <property type="component" value="Unassembled WGS sequence"/>
</dbReference>
<dbReference type="RefSeq" id="WP_190239769.1">
    <property type="nucleotide sequence ID" value="NZ_QFGA01000001.1"/>
</dbReference>
<gene>
    <name evidence="2" type="ORF">Psch_01568</name>
</gene>
<reference evidence="2 3" key="1">
    <citation type="journal article" date="2018" name="Environ. Microbiol.">
        <title>Novel energy conservation strategies and behaviour of Pelotomaculum schinkii driving syntrophic propionate catabolism.</title>
        <authorList>
            <person name="Hidalgo-Ahumada C.A.P."/>
            <person name="Nobu M.K."/>
            <person name="Narihiro T."/>
            <person name="Tamaki H."/>
            <person name="Liu W.T."/>
            <person name="Kamagata Y."/>
            <person name="Stams A.J.M."/>
            <person name="Imachi H."/>
            <person name="Sousa D.Z."/>
        </authorList>
    </citation>
    <scope>NUCLEOTIDE SEQUENCE [LARGE SCALE GENOMIC DNA]</scope>
    <source>
        <strain evidence="2 3">HH</strain>
    </source>
</reference>
<proteinExistence type="predicted"/>
<organism evidence="2 3">
    <name type="scientific">Pelotomaculum schinkii</name>
    <dbReference type="NCBI Taxonomy" id="78350"/>
    <lineage>
        <taxon>Bacteria</taxon>
        <taxon>Bacillati</taxon>
        <taxon>Bacillota</taxon>
        <taxon>Clostridia</taxon>
        <taxon>Eubacteriales</taxon>
        <taxon>Desulfotomaculaceae</taxon>
        <taxon>Pelotomaculum</taxon>
    </lineage>
</organism>
<protein>
    <submittedName>
        <fullName evidence="2">Uncharacterized protein</fullName>
    </submittedName>
</protein>
<feature type="chain" id="PRO_5021362548" evidence="1">
    <location>
        <begin position="29"/>
        <end position="191"/>
    </location>
</feature>
<evidence type="ECO:0000313" key="3">
    <source>
        <dbReference type="Proteomes" id="UP000298324"/>
    </source>
</evidence>
<dbReference type="AlphaFoldDB" id="A0A4Y7RGU6"/>
<sequence>MRLKSGKIIGILFGMALMIGLMAPAAFASVTFQLQDGSGAPYTLTSLDPTTGDPLTYSSYYCNQGTYKYYDAKGQNLLSMINTALTGSGFSSGDVDYVEFIGSDGYDTDDYGAITLGDLSGYYYYSPTTSPGTAVAPIIATQYRTRDTGDFSPANCPRNFYGQPGPTGGADEDTMQMWVKGLSTVVLKVNQ</sequence>
<keyword evidence="1" id="KW-0732">Signal</keyword>
<comment type="caution">
    <text evidence="2">The sequence shown here is derived from an EMBL/GenBank/DDBJ whole genome shotgun (WGS) entry which is preliminary data.</text>
</comment>
<evidence type="ECO:0000256" key="1">
    <source>
        <dbReference type="SAM" id="SignalP"/>
    </source>
</evidence>
<evidence type="ECO:0000313" key="2">
    <source>
        <dbReference type="EMBL" id="TEB08013.1"/>
    </source>
</evidence>
<accession>A0A4Y7RGU6</accession>
<feature type="signal peptide" evidence="1">
    <location>
        <begin position="1"/>
        <end position="28"/>
    </location>
</feature>
<name>A0A4Y7RGU6_9FIRM</name>
<dbReference type="EMBL" id="QFGA01000001">
    <property type="protein sequence ID" value="TEB08013.1"/>
    <property type="molecule type" value="Genomic_DNA"/>
</dbReference>
<keyword evidence="3" id="KW-1185">Reference proteome</keyword>